<dbReference type="EMBL" id="FNZK01000001">
    <property type="protein sequence ID" value="SEI88785.1"/>
    <property type="molecule type" value="Genomic_DNA"/>
</dbReference>
<keyword evidence="7" id="KW-0418">Kinase</keyword>
<dbReference type="Proteomes" id="UP000199662">
    <property type="component" value="Unassembled WGS sequence"/>
</dbReference>
<proteinExistence type="predicted"/>
<dbReference type="InterPro" id="IPR018455">
    <property type="entry name" value="PTS_IIB_sorbose-sp_subgr"/>
</dbReference>
<dbReference type="RefSeq" id="WP_019552084.1">
    <property type="nucleotide sequence ID" value="NZ_FNZK01000001.1"/>
</dbReference>
<evidence type="ECO:0000256" key="5">
    <source>
        <dbReference type="ARBA" id="ARBA00022679"/>
    </source>
</evidence>
<dbReference type="GO" id="GO:0009401">
    <property type="term" value="P:phosphoenolpyruvate-dependent sugar phosphotransferase system"/>
    <property type="evidence" value="ECO:0007669"/>
    <property type="project" value="UniProtKB-KW"/>
</dbReference>
<gene>
    <name evidence="11" type="ORF">SAMN05660742_101356</name>
</gene>
<evidence type="ECO:0000256" key="9">
    <source>
        <dbReference type="PIRSR" id="PIRSR618455-2"/>
    </source>
</evidence>
<evidence type="ECO:0000256" key="6">
    <source>
        <dbReference type="ARBA" id="ARBA00022683"/>
    </source>
</evidence>
<accession>A0A1H6UKY7</accession>
<feature type="active site" description="Pros-phosphohistidine intermediate; for EIIB activity" evidence="8">
    <location>
        <position position="14"/>
    </location>
</feature>
<evidence type="ECO:0000256" key="4">
    <source>
        <dbReference type="ARBA" id="ARBA00022597"/>
    </source>
</evidence>
<feature type="modified residue" description="N6-acetyllysine" evidence="9">
    <location>
        <position position="73"/>
    </location>
</feature>
<keyword evidence="12" id="KW-1185">Reference proteome</keyword>
<sequence length="158" mass="17558">MNIVLARIDDRLIHGQVATVWAKRTECERIIVCDDDVAADSIRATLLKQVAPPGVKSSVVDIEKAIRVYNNPKYEAVKCLLLFTNPTSVLQMVEGGVDIKTINIGGMSFKEGKRQITGAVSVNDQDVESFKKLNEKGIELEIRKVDTDKKVMLMDVLK</sequence>
<keyword evidence="6" id="KW-0598">Phosphotransferase system</keyword>
<evidence type="ECO:0000256" key="7">
    <source>
        <dbReference type="ARBA" id="ARBA00022777"/>
    </source>
</evidence>
<dbReference type="PROSITE" id="PS51101">
    <property type="entry name" value="PTS_EIIB_TYPE_4"/>
    <property type="match status" value="1"/>
</dbReference>
<dbReference type="NCBIfam" id="TIGR00854">
    <property type="entry name" value="pts-sorbose"/>
    <property type="match status" value="1"/>
</dbReference>
<keyword evidence="5" id="KW-0808">Transferase</keyword>
<dbReference type="Gene3D" id="3.40.35.10">
    <property type="entry name" value="Phosphotransferase system, sorbose subfamily IIB component"/>
    <property type="match status" value="1"/>
</dbReference>
<evidence type="ECO:0000256" key="2">
    <source>
        <dbReference type="ARBA" id="ARBA00022448"/>
    </source>
</evidence>
<comment type="subcellular location">
    <subcellularLocation>
        <location evidence="1">Cytoplasm</location>
    </subcellularLocation>
</comment>
<dbReference type="Pfam" id="PF03830">
    <property type="entry name" value="PTSIIB_sorb"/>
    <property type="match status" value="1"/>
</dbReference>
<keyword evidence="2" id="KW-0813">Transport</keyword>
<evidence type="ECO:0000256" key="1">
    <source>
        <dbReference type="ARBA" id="ARBA00004496"/>
    </source>
</evidence>
<organism evidence="11 12">
    <name type="scientific">Propionispira arboris</name>
    <dbReference type="NCBI Taxonomy" id="84035"/>
    <lineage>
        <taxon>Bacteria</taxon>
        <taxon>Bacillati</taxon>
        <taxon>Bacillota</taxon>
        <taxon>Negativicutes</taxon>
        <taxon>Selenomonadales</taxon>
        <taxon>Selenomonadaceae</taxon>
        <taxon>Propionispira</taxon>
    </lineage>
</organism>
<feature type="modified residue" description="Phosphohistidine; by EIIA" evidence="9">
    <location>
        <position position="14"/>
    </location>
</feature>
<evidence type="ECO:0000259" key="10">
    <source>
        <dbReference type="PROSITE" id="PS51101"/>
    </source>
</evidence>
<dbReference type="GO" id="GO:0005737">
    <property type="term" value="C:cytoplasm"/>
    <property type="evidence" value="ECO:0007669"/>
    <property type="project" value="UniProtKB-SubCell"/>
</dbReference>
<dbReference type="CDD" id="cd00001">
    <property type="entry name" value="PTS_IIB_man"/>
    <property type="match status" value="1"/>
</dbReference>
<dbReference type="InterPro" id="IPR004720">
    <property type="entry name" value="PTS_IIB_sorbose-sp"/>
</dbReference>
<keyword evidence="4" id="KW-0762">Sugar transport</keyword>
<reference evidence="11 12" key="1">
    <citation type="submission" date="2016-10" db="EMBL/GenBank/DDBJ databases">
        <authorList>
            <person name="de Groot N.N."/>
        </authorList>
    </citation>
    <scope>NUCLEOTIDE SEQUENCE [LARGE SCALE GENOMIC DNA]</scope>
    <source>
        <strain evidence="11 12">DSM 2179</strain>
    </source>
</reference>
<name>A0A1H6UKY7_9FIRM</name>
<evidence type="ECO:0000313" key="11">
    <source>
        <dbReference type="EMBL" id="SEI88785.1"/>
    </source>
</evidence>
<dbReference type="STRING" id="84035.SAMN05660742_101356"/>
<feature type="domain" description="PTS EIIB type-4" evidence="10">
    <location>
        <begin position="1"/>
        <end position="158"/>
    </location>
</feature>
<protein>
    <submittedName>
        <fullName evidence="11">PTS system, mannose-specific IIB component</fullName>
    </submittedName>
</protein>
<dbReference type="AlphaFoldDB" id="A0A1H6UKY7"/>
<dbReference type="GO" id="GO:0016301">
    <property type="term" value="F:kinase activity"/>
    <property type="evidence" value="ECO:0007669"/>
    <property type="project" value="UniProtKB-KW"/>
</dbReference>
<evidence type="ECO:0000256" key="3">
    <source>
        <dbReference type="ARBA" id="ARBA00022490"/>
    </source>
</evidence>
<dbReference type="InterPro" id="IPR036667">
    <property type="entry name" value="PTS_IIB_sorbose-sp_sf"/>
</dbReference>
<evidence type="ECO:0000256" key="8">
    <source>
        <dbReference type="PIRSR" id="PIRSR618455-1"/>
    </source>
</evidence>
<evidence type="ECO:0000313" key="12">
    <source>
        <dbReference type="Proteomes" id="UP000199662"/>
    </source>
</evidence>
<keyword evidence="3" id="KW-0963">Cytoplasm</keyword>
<dbReference type="GO" id="GO:0008982">
    <property type="term" value="F:protein-N(PI)-phosphohistidine-sugar phosphotransferase activity"/>
    <property type="evidence" value="ECO:0007669"/>
    <property type="project" value="InterPro"/>
</dbReference>
<dbReference type="SUPFAM" id="SSF52728">
    <property type="entry name" value="PTS IIb component"/>
    <property type="match status" value="1"/>
</dbReference>